<keyword evidence="1" id="KW-0812">Transmembrane</keyword>
<proteinExistence type="predicted"/>
<dbReference type="EMBL" id="GBXM01047037">
    <property type="protein sequence ID" value="JAH61540.1"/>
    <property type="molecule type" value="Transcribed_RNA"/>
</dbReference>
<sequence length="51" mass="5853">MGECLHRCSQCEKSFSLGVVLIVLVYNCGRWIIKRLGEIKHTAMTCLRRLS</sequence>
<evidence type="ECO:0000256" key="1">
    <source>
        <dbReference type="SAM" id="Phobius"/>
    </source>
</evidence>
<name>A0A0E9U8N8_ANGAN</name>
<keyword evidence="1" id="KW-1133">Transmembrane helix</keyword>
<protein>
    <submittedName>
        <fullName evidence="2">Uncharacterized protein</fullName>
    </submittedName>
</protein>
<accession>A0A0E9U8N8</accession>
<organism evidence="2">
    <name type="scientific">Anguilla anguilla</name>
    <name type="common">European freshwater eel</name>
    <name type="synonym">Muraena anguilla</name>
    <dbReference type="NCBI Taxonomy" id="7936"/>
    <lineage>
        <taxon>Eukaryota</taxon>
        <taxon>Metazoa</taxon>
        <taxon>Chordata</taxon>
        <taxon>Craniata</taxon>
        <taxon>Vertebrata</taxon>
        <taxon>Euteleostomi</taxon>
        <taxon>Actinopterygii</taxon>
        <taxon>Neopterygii</taxon>
        <taxon>Teleostei</taxon>
        <taxon>Anguilliformes</taxon>
        <taxon>Anguillidae</taxon>
        <taxon>Anguilla</taxon>
    </lineage>
</organism>
<keyword evidence="1" id="KW-0472">Membrane</keyword>
<reference evidence="2" key="1">
    <citation type="submission" date="2014-11" db="EMBL/GenBank/DDBJ databases">
        <authorList>
            <person name="Amaro Gonzalez C."/>
        </authorList>
    </citation>
    <scope>NUCLEOTIDE SEQUENCE</scope>
</reference>
<dbReference type="AlphaFoldDB" id="A0A0E9U8N8"/>
<evidence type="ECO:0000313" key="2">
    <source>
        <dbReference type="EMBL" id="JAH61540.1"/>
    </source>
</evidence>
<reference evidence="2" key="2">
    <citation type="journal article" date="2015" name="Fish Shellfish Immunol.">
        <title>Early steps in the European eel (Anguilla anguilla)-Vibrio vulnificus interaction in the gills: Role of the RtxA13 toxin.</title>
        <authorList>
            <person name="Callol A."/>
            <person name="Pajuelo D."/>
            <person name="Ebbesson L."/>
            <person name="Teles M."/>
            <person name="MacKenzie S."/>
            <person name="Amaro C."/>
        </authorList>
    </citation>
    <scope>NUCLEOTIDE SEQUENCE</scope>
</reference>
<feature type="transmembrane region" description="Helical" evidence="1">
    <location>
        <begin position="15"/>
        <end position="33"/>
    </location>
</feature>